<keyword evidence="4" id="KW-0812">Transmembrane</keyword>
<evidence type="ECO:0000256" key="4">
    <source>
        <dbReference type="SAM" id="Phobius"/>
    </source>
</evidence>
<dbReference type="GO" id="GO:0008094">
    <property type="term" value="F:ATP-dependent activity, acting on DNA"/>
    <property type="evidence" value="ECO:0007669"/>
    <property type="project" value="TreeGrafter"/>
</dbReference>
<keyword evidence="7" id="KW-1185">Reference proteome</keyword>
<dbReference type="EMBL" id="NESQ01000024">
    <property type="protein sequence ID" value="PUU82647.1"/>
    <property type="molecule type" value="Genomic_DNA"/>
</dbReference>
<evidence type="ECO:0000256" key="3">
    <source>
        <dbReference type="ARBA" id="ARBA00022840"/>
    </source>
</evidence>
<dbReference type="PANTHER" id="PTHR45626:SF52">
    <property type="entry name" value="SINGLE-STRANDED DNA-DEPENDENT ATPASE (EUROFUNG)"/>
    <property type="match status" value="1"/>
</dbReference>
<protein>
    <recommendedName>
        <fullName evidence="5">SNF2 N-terminal domain-containing protein</fullName>
    </recommendedName>
</protein>
<sequence>MYENVIACDKTGAKSDEVYWGILAGAMVKTSQSVPLSTPWEWEGQIKAHVKSSAHSVYVYREPMRELSIKKLAPDDVILMTYHIAGGDLSKPMAGGEVYMIHSPSIMLTNAMLSLNTQRRWAVTSTPIQKYLAFMLDLGTRKLVNDSDTTGITPKHAIKGDEIEDNDPELSWSAKDRYQIFQLICDANDDFCSLSEAKAGANSRNSWKNSVALQRASDTANLCLGVAPSVERSLKEEAKGELIVAQHCFLMLGRPHGDIDLIEIEFKDNGITFVSQDANMTRTQINRVMENFEKCPEISIILISIMAGGLGLHLVANLACKAHITEP</sequence>
<keyword evidence="3" id="KW-0067">ATP-binding</keyword>
<dbReference type="PANTHER" id="PTHR45626">
    <property type="entry name" value="TRANSCRIPTION TERMINATION FACTOR 2-RELATED"/>
    <property type="match status" value="1"/>
</dbReference>
<dbReference type="InterPro" id="IPR050628">
    <property type="entry name" value="SNF2_RAD54_helicase_TF"/>
</dbReference>
<proteinExistence type="predicted"/>
<evidence type="ECO:0000256" key="2">
    <source>
        <dbReference type="ARBA" id="ARBA00022801"/>
    </source>
</evidence>
<dbReference type="AlphaFoldDB" id="A0A2T7A4H1"/>
<dbReference type="GO" id="GO:0016787">
    <property type="term" value="F:hydrolase activity"/>
    <property type="evidence" value="ECO:0007669"/>
    <property type="project" value="UniProtKB-KW"/>
</dbReference>
<evidence type="ECO:0000256" key="1">
    <source>
        <dbReference type="ARBA" id="ARBA00022741"/>
    </source>
</evidence>
<evidence type="ECO:0000313" key="6">
    <source>
        <dbReference type="EMBL" id="PUU82647.1"/>
    </source>
</evidence>
<dbReference type="Proteomes" id="UP000244722">
    <property type="component" value="Unassembled WGS sequence"/>
</dbReference>
<keyword evidence="2" id="KW-0378">Hydrolase</keyword>
<feature type="transmembrane region" description="Helical" evidence="4">
    <location>
        <begin position="298"/>
        <end position="320"/>
    </location>
</feature>
<dbReference type="SUPFAM" id="SSF52540">
    <property type="entry name" value="P-loop containing nucleoside triphosphate hydrolases"/>
    <property type="match status" value="1"/>
</dbReference>
<accession>A0A2T7A4H1</accession>
<dbReference type="GO" id="GO:0006281">
    <property type="term" value="P:DNA repair"/>
    <property type="evidence" value="ECO:0007669"/>
    <property type="project" value="TreeGrafter"/>
</dbReference>
<reference evidence="6 7" key="1">
    <citation type="submission" date="2017-04" db="EMBL/GenBank/DDBJ databases">
        <title>Draft genome sequence of Tuber borchii Vittad., a whitish edible truffle.</title>
        <authorList>
            <consortium name="DOE Joint Genome Institute"/>
            <person name="Murat C."/>
            <person name="Kuo A."/>
            <person name="Barry K.W."/>
            <person name="Clum A."/>
            <person name="Dockter R.B."/>
            <person name="Fauchery L."/>
            <person name="Iotti M."/>
            <person name="Kohler A."/>
            <person name="Labutti K."/>
            <person name="Lindquist E.A."/>
            <person name="Lipzen A."/>
            <person name="Ohm R.A."/>
            <person name="Wang M."/>
            <person name="Grigoriev I.V."/>
            <person name="Zambonelli A."/>
            <person name="Martin F.M."/>
        </authorList>
    </citation>
    <scope>NUCLEOTIDE SEQUENCE [LARGE SCALE GENOMIC DNA]</scope>
    <source>
        <strain evidence="6 7">Tbo3840</strain>
    </source>
</reference>
<dbReference type="GO" id="GO:0005524">
    <property type="term" value="F:ATP binding"/>
    <property type="evidence" value="ECO:0007669"/>
    <property type="project" value="UniProtKB-KW"/>
</dbReference>
<evidence type="ECO:0000313" key="7">
    <source>
        <dbReference type="Proteomes" id="UP000244722"/>
    </source>
</evidence>
<dbReference type="GO" id="GO:0005634">
    <property type="term" value="C:nucleus"/>
    <property type="evidence" value="ECO:0007669"/>
    <property type="project" value="TreeGrafter"/>
</dbReference>
<organism evidence="6 7">
    <name type="scientific">Tuber borchii</name>
    <name type="common">White truffle</name>
    <dbReference type="NCBI Taxonomy" id="42251"/>
    <lineage>
        <taxon>Eukaryota</taxon>
        <taxon>Fungi</taxon>
        <taxon>Dikarya</taxon>
        <taxon>Ascomycota</taxon>
        <taxon>Pezizomycotina</taxon>
        <taxon>Pezizomycetes</taxon>
        <taxon>Pezizales</taxon>
        <taxon>Tuberaceae</taxon>
        <taxon>Tuber</taxon>
    </lineage>
</organism>
<dbReference type="STRING" id="42251.A0A2T7A4H1"/>
<keyword evidence="4" id="KW-0472">Membrane</keyword>
<keyword evidence="1" id="KW-0547">Nucleotide-binding</keyword>
<dbReference type="InterPro" id="IPR027417">
    <property type="entry name" value="P-loop_NTPase"/>
</dbReference>
<evidence type="ECO:0000259" key="5">
    <source>
        <dbReference type="Pfam" id="PF00176"/>
    </source>
</evidence>
<dbReference type="Pfam" id="PF00176">
    <property type="entry name" value="SNF2-rel_dom"/>
    <property type="match status" value="1"/>
</dbReference>
<feature type="domain" description="SNF2 N-terminal" evidence="5">
    <location>
        <begin position="34"/>
        <end position="132"/>
    </location>
</feature>
<dbReference type="Gene3D" id="3.40.50.10810">
    <property type="entry name" value="Tandem AAA-ATPase domain"/>
    <property type="match status" value="1"/>
</dbReference>
<name>A0A2T7A4H1_TUBBO</name>
<dbReference type="InterPro" id="IPR038718">
    <property type="entry name" value="SNF2-like_sf"/>
</dbReference>
<dbReference type="Gene3D" id="3.40.50.300">
    <property type="entry name" value="P-loop containing nucleotide triphosphate hydrolases"/>
    <property type="match status" value="1"/>
</dbReference>
<dbReference type="InterPro" id="IPR000330">
    <property type="entry name" value="SNF2_N"/>
</dbReference>
<gene>
    <name evidence="6" type="ORF">B9Z19DRAFT_1061671</name>
</gene>
<dbReference type="OrthoDB" id="448448at2759"/>
<comment type="caution">
    <text evidence="6">The sequence shown here is derived from an EMBL/GenBank/DDBJ whole genome shotgun (WGS) entry which is preliminary data.</text>
</comment>
<keyword evidence="4" id="KW-1133">Transmembrane helix</keyword>